<accession>A0ABQ9RJS8</accession>
<feature type="region of interest" description="Disordered" evidence="1">
    <location>
        <begin position="75"/>
        <end position="228"/>
    </location>
</feature>
<sequence length="251" mass="27818">MTTTSHQPYPRQHQHQGPRATPARIFIRLRDRVQLFLERFVDGDTTAQAGFRTYKAHRDARWLARDRGLASAALAAVSNTEDEPSRRSRKRNAAMQQGNLDVAVGGGDDVDEGLVIPKTREQGKEKQMTGILAHDSGKPSTLETTSSGGKERRQTRTPSQLHSLSRSSTLSSIVSSTFLGGSQRQQKRRRRKRDRSDARPGYFDPDPSPALTKPPRAQASVVVRDDDDRLEMNVPVELAKGSWGVPVGTAR</sequence>
<gene>
    <name evidence="2" type="ORF">CTAM01_04030</name>
</gene>
<dbReference type="EMBL" id="MLFU01000009">
    <property type="protein sequence ID" value="KAK1504723.1"/>
    <property type="molecule type" value="Genomic_DNA"/>
</dbReference>
<dbReference type="Proteomes" id="UP001227543">
    <property type="component" value="Unassembled WGS sequence"/>
</dbReference>
<name>A0ABQ9RJS8_9PEZI</name>
<feature type="compositionally biased region" description="Low complexity" evidence="1">
    <location>
        <begin position="157"/>
        <end position="184"/>
    </location>
</feature>
<feature type="region of interest" description="Disordered" evidence="1">
    <location>
        <begin position="1"/>
        <end position="22"/>
    </location>
</feature>
<organism evidence="2 3">
    <name type="scientific">Colletotrichum tamarilloi</name>
    <dbReference type="NCBI Taxonomy" id="1209934"/>
    <lineage>
        <taxon>Eukaryota</taxon>
        <taxon>Fungi</taxon>
        <taxon>Dikarya</taxon>
        <taxon>Ascomycota</taxon>
        <taxon>Pezizomycotina</taxon>
        <taxon>Sordariomycetes</taxon>
        <taxon>Hypocreomycetidae</taxon>
        <taxon>Glomerellales</taxon>
        <taxon>Glomerellaceae</taxon>
        <taxon>Colletotrichum</taxon>
        <taxon>Colletotrichum acutatum species complex</taxon>
    </lineage>
</organism>
<keyword evidence="3" id="KW-1185">Reference proteome</keyword>
<comment type="caution">
    <text evidence="2">The sequence shown here is derived from an EMBL/GenBank/DDBJ whole genome shotgun (WGS) entry which is preliminary data.</text>
</comment>
<feature type="compositionally biased region" description="Polar residues" evidence="1">
    <location>
        <begin position="138"/>
        <end position="148"/>
    </location>
</feature>
<evidence type="ECO:0000313" key="2">
    <source>
        <dbReference type="EMBL" id="KAK1504723.1"/>
    </source>
</evidence>
<reference evidence="2 3" key="1">
    <citation type="submission" date="2016-10" db="EMBL/GenBank/DDBJ databases">
        <title>The genome sequence of Colletotrichum fioriniae PJ7.</title>
        <authorList>
            <person name="Baroncelli R."/>
        </authorList>
    </citation>
    <scope>NUCLEOTIDE SEQUENCE [LARGE SCALE GENOMIC DNA]</scope>
    <source>
        <strain evidence="2 3">Tom-12</strain>
    </source>
</reference>
<proteinExistence type="predicted"/>
<evidence type="ECO:0000256" key="1">
    <source>
        <dbReference type="SAM" id="MobiDB-lite"/>
    </source>
</evidence>
<dbReference type="RefSeq" id="XP_060385481.1">
    <property type="nucleotide sequence ID" value="XM_060520060.1"/>
</dbReference>
<feature type="compositionally biased region" description="Basic and acidic residues" evidence="1">
    <location>
        <begin position="118"/>
        <end position="127"/>
    </location>
</feature>
<evidence type="ECO:0000313" key="3">
    <source>
        <dbReference type="Proteomes" id="UP001227543"/>
    </source>
</evidence>
<protein>
    <submittedName>
        <fullName evidence="2">Uncharacterized protein</fullName>
    </submittedName>
</protein>
<dbReference type="GeneID" id="85404298"/>